<dbReference type="EMBL" id="CP096983">
    <property type="protein sequence ID" value="URZ10650.1"/>
    <property type="molecule type" value="Genomic_DNA"/>
</dbReference>
<name>A0A1S8M8Q0_9CLOT</name>
<dbReference type="GO" id="GO:0016020">
    <property type="term" value="C:membrane"/>
    <property type="evidence" value="ECO:0007669"/>
    <property type="project" value="TreeGrafter"/>
</dbReference>
<dbReference type="EC" id="4.2.99.20" evidence="2"/>
<keyword evidence="1" id="KW-0378">Hydrolase</keyword>
<dbReference type="SUPFAM" id="SSF53474">
    <property type="entry name" value="alpha/beta-Hydrolases"/>
    <property type="match status" value="1"/>
</dbReference>
<evidence type="ECO:0000256" key="1">
    <source>
        <dbReference type="ARBA" id="ARBA00022801"/>
    </source>
</evidence>
<protein>
    <submittedName>
        <fullName evidence="2">2-succinyl-6-hydroxy-2, 4-cyclohexadiene-1-carboxylate synthase</fullName>
        <ecNumber evidence="2">4.2.99.20</ecNumber>
    </submittedName>
</protein>
<proteinExistence type="predicted"/>
<dbReference type="PANTHER" id="PTHR43798">
    <property type="entry name" value="MONOACYLGLYCEROL LIPASE"/>
    <property type="match status" value="1"/>
</dbReference>
<accession>A0A1S8M8Q0</accession>
<organism evidence="2 3">
    <name type="scientific">Clostridium felsineum</name>
    <dbReference type="NCBI Taxonomy" id="36839"/>
    <lineage>
        <taxon>Bacteria</taxon>
        <taxon>Bacillati</taxon>
        <taxon>Bacillota</taxon>
        <taxon>Clostridia</taxon>
        <taxon>Eubacteriales</taxon>
        <taxon>Clostridiaceae</taxon>
        <taxon>Clostridium</taxon>
    </lineage>
</organism>
<dbReference type="Gene3D" id="3.40.50.1820">
    <property type="entry name" value="alpha/beta hydrolase"/>
    <property type="match status" value="1"/>
</dbReference>
<evidence type="ECO:0000313" key="3">
    <source>
        <dbReference type="Proteomes" id="UP000190951"/>
    </source>
</evidence>
<keyword evidence="3" id="KW-1185">Reference proteome</keyword>
<dbReference type="InterPro" id="IPR000073">
    <property type="entry name" value="AB_hydrolase_1"/>
</dbReference>
<evidence type="ECO:0000313" key="2">
    <source>
        <dbReference type="EMBL" id="URZ10650.1"/>
    </source>
</evidence>
<dbReference type="InterPro" id="IPR029058">
    <property type="entry name" value="AB_hydrolase_fold"/>
</dbReference>
<dbReference type="GO" id="GO:0070205">
    <property type="term" value="F:2-succinyl-6-hydroxy-2,4-cyclohexadiene-1-carboxylate synthase activity"/>
    <property type="evidence" value="ECO:0007669"/>
    <property type="project" value="UniProtKB-EC"/>
</dbReference>
<dbReference type="KEGG" id="crw:CROST_013600"/>
<dbReference type="Proteomes" id="UP000190951">
    <property type="component" value="Chromosome"/>
</dbReference>
<dbReference type="AlphaFoldDB" id="A0A1S8M8Q0"/>
<dbReference type="STRING" id="84029.CROST_34570"/>
<dbReference type="PANTHER" id="PTHR43798:SF31">
    <property type="entry name" value="AB HYDROLASE SUPERFAMILY PROTEIN YCLE"/>
    <property type="match status" value="1"/>
</dbReference>
<dbReference type="RefSeq" id="WP_077833940.1">
    <property type="nucleotide sequence ID" value="NZ_CP096983.1"/>
</dbReference>
<dbReference type="InterPro" id="IPR050266">
    <property type="entry name" value="AB_hydrolase_sf"/>
</dbReference>
<keyword evidence="2" id="KW-0456">Lyase</keyword>
<dbReference type="Pfam" id="PF00561">
    <property type="entry name" value="Abhydrolase_1"/>
    <property type="match status" value="1"/>
</dbReference>
<dbReference type="GO" id="GO:0016787">
    <property type="term" value="F:hydrolase activity"/>
    <property type="evidence" value="ECO:0007669"/>
    <property type="project" value="UniProtKB-KW"/>
</dbReference>
<gene>
    <name evidence="2" type="primary">menH_1</name>
    <name evidence="2" type="ORF">CROST_013600</name>
</gene>
<sequence length="241" mass="26915">MLHYLQAGNKNSSKTLLFIHGSGCNLKVFGELQKYLEDYNCILIDLNGHGESTGQCSSTVYGYIDNVVDFIQTCEATKNQEDITLIGYSMGGAIVLGVALKKLPNVKKVISLSGGARFKLNTDFSQEIYHNQIDMNYLIKCVGGIENPLSKKYFETFETNKEIMINDLIACELINLVPELKNIDIPVLALVAKDEILTLVEYSEIIDKEVPNSQLKIFESGKHFLLVVHAEEVAKEIKSFL</sequence>
<reference evidence="2 3" key="1">
    <citation type="submission" date="2022-04" db="EMBL/GenBank/DDBJ databases">
        <title>Genome sequence of C. roseum typestrain.</title>
        <authorList>
            <person name="Poehlein A."/>
            <person name="Schoch T."/>
            <person name="Duerre P."/>
            <person name="Daniel R."/>
        </authorList>
    </citation>
    <scope>NUCLEOTIDE SEQUENCE [LARGE SCALE GENOMIC DNA]</scope>
    <source>
        <strain evidence="2 3">DSM 7320</strain>
    </source>
</reference>